<protein>
    <submittedName>
        <fullName evidence="1">Uncharacterized protein</fullName>
    </submittedName>
</protein>
<proteinExistence type="predicted"/>
<dbReference type="EMBL" id="CP002158">
    <property type="protein sequence ID" value="ADL26000.1"/>
    <property type="molecule type" value="Genomic_DNA"/>
</dbReference>
<dbReference type="KEGG" id="fsc:FSU_0142"/>
<name>D9S4X5_FIBSS</name>
<dbReference type="AlphaFoldDB" id="D9S4X5"/>
<accession>D9S4X5</accession>
<organism evidence="1 2">
    <name type="scientific">Fibrobacter succinogenes (strain ATCC 19169 / S85)</name>
    <dbReference type="NCBI Taxonomy" id="59374"/>
    <lineage>
        <taxon>Bacteria</taxon>
        <taxon>Pseudomonadati</taxon>
        <taxon>Fibrobacterota</taxon>
        <taxon>Fibrobacteria</taxon>
        <taxon>Fibrobacterales</taxon>
        <taxon>Fibrobacteraceae</taxon>
        <taxon>Fibrobacter</taxon>
    </lineage>
</organism>
<reference evidence="2" key="1">
    <citation type="submission" date="2010-08" db="EMBL/GenBank/DDBJ databases">
        <title>Complete sequence of Fibrobacter succinogenes subsp. succinogenes S85.</title>
        <authorList>
            <person name="Durkin A.S."/>
            <person name="Nelson K.E."/>
            <person name="Morrison M."/>
            <person name="Forsberg C.W."/>
            <person name="Wilson D.B."/>
            <person name="Russell J.B."/>
            <person name="Cann I.K.O."/>
            <person name="Mackie R.I."/>
            <person name="White B.A."/>
        </authorList>
    </citation>
    <scope>NUCLEOTIDE SEQUENCE [LARGE SCALE GENOMIC DNA]</scope>
    <source>
        <strain evidence="2">ATCC 19169 / S85</strain>
    </source>
</reference>
<dbReference type="Proteomes" id="UP000000517">
    <property type="component" value="Chromosome"/>
</dbReference>
<evidence type="ECO:0000313" key="1">
    <source>
        <dbReference type="EMBL" id="ADL26000.1"/>
    </source>
</evidence>
<dbReference type="HOGENOM" id="CLU_3233899_0_0_0"/>
<evidence type="ECO:0000313" key="2">
    <source>
        <dbReference type="Proteomes" id="UP000000517"/>
    </source>
</evidence>
<sequence>MTPTASAASLGHVRQQAVARDSRFARYCEGIALADAISCYEIF</sequence>
<dbReference type="STRING" id="59374.FSU_0142"/>
<gene>
    <name evidence="1" type="ordered locus">FSU_0142</name>
</gene>